<evidence type="ECO:0000313" key="3">
    <source>
        <dbReference type="Proteomes" id="UP000515928"/>
    </source>
</evidence>
<evidence type="ECO:0000313" key="2">
    <source>
        <dbReference type="EMBL" id="QNN61044.1"/>
    </source>
</evidence>
<name>A0A7G9RZL9_9FIRM</name>
<feature type="transmembrane region" description="Helical" evidence="1">
    <location>
        <begin position="81"/>
        <end position="104"/>
    </location>
</feature>
<dbReference type="Gene3D" id="1.10.1760.20">
    <property type="match status" value="1"/>
</dbReference>
<keyword evidence="3" id="KW-1185">Reference proteome</keyword>
<sequence length="194" mass="20146">MKTKELTLNALFIAMTILLAVVPNLGMITVGPVSITIMHIPVIVAGLVLGFKSGVLNATVFGISALLIAATRPTGVLDVLFVNPLVSVLPRVIFGISIGVIAGVMDKFTKNFAVKATVTAILSTLIHTICVVGAMYYAGIGSGNPEIATVFSTNVLAFIGTVLMANGILEMVASALIAVPTSIVLRKIHHPGQQ</sequence>
<dbReference type="InterPro" id="IPR024529">
    <property type="entry name" value="ECF_trnsprt_substrate-spec"/>
</dbReference>
<feature type="transmembrane region" description="Helical" evidence="1">
    <location>
        <begin position="42"/>
        <end position="69"/>
    </location>
</feature>
<reference evidence="2 3" key="1">
    <citation type="submission" date="2020-08" db="EMBL/GenBank/DDBJ databases">
        <title>Genome sequence of Erysipelothrix inopinata DSM 15511T.</title>
        <authorList>
            <person name="Hyun D.-W."/>
            <person name="Bae J.-W."/>
        </authorList>
    </citation>
    <scope>NUCLEOTIDE SEQUENCE [LARGE SCALE GENOMIC DNA]</scope>
    <source>
        <strain evidence="2 3">DSM 15511</strain>
    </source>
</reference>
<keyword evidence="1" id="KW-1133">Transmembrane helix</keyword>
<dbReference type="GO" id="GO:0022857">
    <property type="term" value="F:transmembrane transporter activity"/>
    <property type="evidence" value="ECO:0007669"/>
    <property type="project" value="InterPro"/>
</dbReference>
<dbReference type="AlphaFoldDB" id="A0A7G9RZL9"/>
<feature type="transmembrane region" description="Helical" evidence="1">
    <location>
        <begin position="6"/>
        <end position="30"/>
    </location>
</feature>
<feature type="transmembrane region" description="Helical" evidence="1">
    <location>
        <begin position="116"/>
        <end position="137"/>
    </location>
</feature>
<keyword evidence="1" id="KW-0812">Transmembrane</keyword>
<feature type="transmembrane region" description="Helical" evidence="1">
    <location>
        <begin position="157"/>
        <end position="179"/>
    </location>
</feature>
<dbReference type="KEGG" id="eio:H9L01_01375"/>
<evidence type="ECO:0000256" key="1">
    <source>
        <dbReference type="SAM" id="Phobius"/>
    </source>
</evidence>
<keyword evidence="1" id="KW-0472">Membrane</keyword>
<dbReference type="Proteomes" id="UP000515928">
    <property type="component" value="Chromosome"/>
</dbReference>
<proteinExistence type="predicted"/>
<accession>A0A7G9RZL9</accession>
<dbReference type="RefSeq" id="WP_187534162.1">
    <property type="nucleotide sequence ID" value="NZ_CBCSHU010000019.1"/>
</dbReference>
<protein>
    <submittedName>
        <fullName evidence="2">ECF transporter S component</fullName>
    </submittedName>
</protein>
<gene>
    <name evidence="2" type="ORF">H9L01_01375</name>
</gene>
<organism evidence="2 3">
    <name type="scientific">Erysipelothrix inopinata</name>
    <dbReference type="NCBI Taxonomy" id="225084"/>
    <lineage>
        <taxon>Bacteria</taxon>
        <taxon>Bacillati</taxon>
        <taxon>Bacillota</taxon>
        <taxon>Erysipelotrichia</taxon>
        <taxon>Erysipelotrichales</taxon>
        <taxon>Erysipelotrichaceae</taxon>
        <taxon>Erysipelothrix</taxon>
    </lineage>
</organism>
<dbReference type="EMBL" id="CP060715">
    <property type="protein sequence ID" value="QNN61044.1"/>
    <property type="molecule type" value="Genomic_DNA"/>
</dbReference>
<dbReference type="Pfam" id="PF12822">
    <property type="entry name" value="ECF_trnsprt"/>
    <property type="match status" value="1"/>
</dbReference>